<proteinExistence type="predicted"/>
<feature type="transmembrane region" description="Helical" evidence="5">
    <location>
        <begin position="169"/>
        <end position="188"/>
    </location>
</feature>
<feature type="transmembrane region" description="Helical" evidence="5">
    <location>
        <begin position="287"/>
        <end position="308"/>
    </location>
</feature>
<organism evidence="7 8">
    <name type="scientific">Ramazzottius varieornatus</name>
    <name type="common">Water bear</name>
    <name type="synonym">Tardigrade</name>
    <dbReference type="NCBI Taxonomy" id="947166"/>
    <lineage>
        <taxon>Eukaryota</taxon>
        <taxon>Metazoa</taxon>
        <taxon>Ecdysozoa</taxon>
        <taxon>Tardigrada</taxon>
        <taxon>Eutardigrada</taxon>
        <taxon>Parachela</taxon>
        <taxon>Hypsibioidea</taxon>
        <taxon>Ramazzottiidae</taxon>
        <taxon>Ramazzottius</taxon>
    </lineage>
</organism>
<evidence type="ECO:0000256" key="1">
    <source>
        <dbReference type="ARBA" id="ARBA00004141"/>
    </source>
</evidence>
<comment type="subcellular location">
    <subcellularLocation>
        <location evidence="1">Membrane</location>
        <topology evidence="1">Multi-pass membrane protein</topology>
    </subcellularLocation>
</comment>
<evidence type="ECO:0000256" key="3">
    <source>
        <dbReference type="ARBA" id="ARBA00022989"/>
    </source>
</evidence>
<keyword evidence="4 5" id="KW-0472">Membrane</keyword>
<keyword evidence="8" id="KW-1185">Reference proteome</keyword>
<evidence type="ECO:0000313" key="8">
    <source>
        <dbReference type="Proteomes" id="UP000186922"/>
    </source>
</evidence>
<dbReference type="Proteomes" id="UP000186922">
    <property type="component" value="Unassembled WGS sequence"/>
</dbReference>
<dbReference type="Pfam" id="PF00916">
    <property type="entry name" value="Sulfate_transp"/>
    <property type="match status" value="1"/>
</dbReference>
<dbReference type="EMBL" id="BDGG01000027">
    <property type="protein sequence ID" value="GAV09782.1"/>
    <property type="molecule type" value="Genomic_DNA"/>
</dbReference>
<evidence type="ECO:0000259" key="6">
    <source>
        <dbReference type="Pfam" id="PF00916"/>
    </source>
</evidence>
<dbReference type="AlphaFoldDB" id="A0A1D1W8U1"/>
<keyword evidence="3 5" id="KW-1133">Transmembrane helix</keyword>
<dbReference type="PANTHER" id="PTHR11814">
    <property type="entry name" value="SULFATE TRANSPORTER"/>
    <property type="match status" value="1"/>
</dbReference>
<evidence type="ECO:0000313" key="7">
    <source>
        <dbReference type="EMBL" id="GAV09782.1"/>
    </source>
</evidence>
<protein>
    <recommendedName>
        <fullName evidence="6">SLC26A/SulP transporter domain-containing protein</fullName>
    </recommendedName>
</protein>
<dbReference type="InterPro" id="IPR001902">
    <property type="entry name" value="SLC26A/SulP_fam"/>
</dbReference>
<accession>A0A1D1W8U1</accession>
<evidence type="ECO:0000256" key="5">
    <source>
        <dbReference type="SAM" id="Phobius"/>
    </source>
</evidence>
<keyword evidence="2 5" id="KW-0812">Transmembrane</keyword>
<evidence type="ECO:0000256" key="2">
    <source>
        <dbReference type="ARBA" id="ARBA00022692"/>
    </source>
</evidence>
<evidence type="ECO:0000256" key="4">
    <source>
        <dbReference type="ARBA" id="ARBA00023136"/>
    </source>
</evidence>
<feature type="transmembrane region" description="Helical" evidence="5">
    <location>
        <begin position="208"/>
        <end position="233"/>
    </location>
</feature>
<comment type="caution">
    <text evidence="7">The sequence shown here is derived from an EMBL/GenBank/DDBJ whole genome shotgun (WGS) entry which is preliminary data.</text>
</comment>
<feature type="transmembrane region" description="Helical" evidence="5">
    <location>
        <begin position="45"/>
        <end position="70"/>
    </location>
</feature>
<feature type="domain" description="SLC26A/SulP transporter" evidence="6">
    <location>
        <begin position="39"/>
        <end position="307"/>
    </location>
</feature>
<dbReference type="GO" id="GO:0016020">
    <property type="term" value="C:membrane"/>
    <property type="evidence" value="ECO:0007669"/>
    <property type="project" value="UniProtKB-SubCell"/>
</dbReference>
<sequence length="309" mass="32803">MAGKVITKYGGTAGSSTEIGNLTGNDSMGEVVDIDGDDGNLEAKIAAAIALTTMVGLWQALMGLLGLGYLSVYLSDQLVKGFTTGAAFHVFTSQVKPVLGLRGIGTYNGPLNLFYTYTDIFRNLGTANQPTLILSAVCLIFLITVKFSFNENNWIQKRLPVRFPVPSELLIVIGGALASYCMGLKPNYNVSVIGNIPLGMPEPRVPDLSLVSSFAIDSFAIAIVSFAITFSLAKLFASKYKYTVDSNQELRAMGCTNIFAGFFQCIPSTGSLGRTAVQTSVGGQTQLVSIIAACLVLVVLLALGELLVR</sequence>
<dbReference type="STRING" id="947166.A0A1D1W8U1"/>
<name>A0A1D1W8U1_RAMVA</name>
<dbReference type="GO" id="GO:0055085">
    <property type="term" value="P:transmembrane transport"/>
    <property type="evidence" value="ECO:0007669"/>
    <property type="project" value="InterPro"/>
</dbReference>
<reference evidence="7 8" key="1">
    <citation type="journal article" date="2016" name="Nat. Commun.">
        <title>Extremotolerant tardigrade genome and improved radiotolerance of human cultured cells by tardigrade-unique protein.</title>
        <authorList>
            <person name="Hashimoto T."/>
            <person name="Horikawa D.D."/>
            <person name="Saito Y."/>
            <person name="Kuwahara H."/>
            <person name="Kozuka-Hata H."/>
            <person name="Shin-I T."/>
            <person name="Minakuchi Y."/>
            <person name="Ohishi K."/>
            <person name="Motoyama A."/>
            <person name="Aizu T."/>
            <person name="Enomoto A."/>
            <person name="Kondo K."/>
            <person name="Tanaka S."/>
            <person name="Hara Y."/>
            <person name="Koshikawa S."/>
            <person name="Sagara H."/>
            <person name="Miura T."/>
            <person name="Yokobori S."/>
            <person name="Miyagawa K."/>
            <person name="Suzuki Y."/>
            <person name="Kubo T."/>
            <person name="Oyama M."/>
            <person name="Kohara Y."/>
            <person name="Fujiyama A."/>
            <person name="Arakawa K."/>
            <person name="Katayama T."/>
            <person name="Toyoda A."/>
            <person name="Kunieda T."/>
        </authorList>
    </citation>
    <scope>NUCLEOTIDE SEQUENCE [LARGE SCALE GENOMIC DNA]</scope>
    <source>
        <strain evidence="7 8">YOKOZUNA-1</strain>
    </source>
</reference>
<feature type="transmembrane region" description="Helical" evidence="5">
    <location>
        <begin position="131"/>
        <end position="149"/>
    </location>
</feature>
<dbReference type="OrthoDB" id="288203at2759"/>
<dbReference type="InterPro" id="IPR011547">
    <property type="entry name" value="SLC26A/SulP_dom"/>
</dbReference>
<gene>
    <name evidence="7" type="primary">RvY_19267</name>
    <name evidence="7" type="synonym">RvY_19267.1</name>
    <name evidence="7" type="ORF">RvY_19267-1</name>
</gene>